<proteinExistence type="predicted"/>
<evidence type="ECO:0000256" key="1">
    <source>
        <dbReference type="SAM" id="MobiDB-lite"/>
    </source>
</evidence>
<evidence type="ECO:0000313" key="3">
    <source>
        <dbReference type="Proteomes" id="UP000499080"/>
    </source>
</evidence>
<evidence type="ECO:0000313" key="2">
    <source>
        <dbReference type="EMBL" id="GBN37325.1"/>
    </source>
</evidence>
<keyword evidence="3" id="KW-1185">Reference proteome</keyword>
<dbReference type="PANTHER" id="PTHR46888">
    <property type="entry name" value="ZINC KNUCKLE DOMAINCONTAINING PROTEIN-RELATED"/>
    <property type="match status" value="1"/>
</dbReference>
<accession>A0A4Y2ND50</accession>
<name>A0A4Y2ND50_ARAVE</name>
<dbReference type="PANTHER" id="PTHR46888:SF1">
    <property type="entry name" value="RIBONUCLEASE H"/>
    <property type="match status" value="1"/>
</dbReference>
<comment type="caution">
    <text evidence="2">The sequence shown here is derived from an EMBL/GenBank/DDBJ whole genome shotgun (WGS) entry which is preliminary data.</text>
</comment>
<dbReference type="Proteomes" id="UP000499080">
    <property type="component" value="Unassembled WGS sequence"/>
</dbReference>
<reference evidence="2 3" key="1">
    <citation type="journal article" date="2019" name="Sci. Rep.">
        <title>Orb-weaving spider Araneus ventricosus genome elucidates the spidroin gene catalogue.</title>
        <authorList>
            <person name="Kono N."/>
            <person name="Nakamura H."/>
            <person name="Ohtoshi R."/>
            <person name="Moran D.A.P."/>
            <person name="Shinohara A."/>
            <person name="Yoshida Y."/>
            <person name="Fujiwara M."/>
            <person name="Mori M."/>
            <person name="Tomita M."/>
            <person name="Arakawa K."/>
        </authorList>
    </citation>
    <scope>NUCLEOTIDE SEQUENCE [LARGE SCALE GENOMIC DNA]</scope>
</reference>
<dbReference type="EMBL" id="BGPR01008998">
    <property type="protein sequence ID" value="GBN37325.1"/>
    <property type="molecule type" value="Genomic_DNA"/>
</dbReference>
<protein>
    <submittedName>
        <fullName evidence="2">Uncharacterized protein</fullName>
    </submittedName>
</protein>
<sequence>MSILYNLKKIDLKLLAEELGETVPDNSKIIEIKELIENSDLFKTDKEFVRGVVKSIVEDRTIKEFINQSALEIEKIKLAQLEKDNELQRLKNQSLPGERTSAPLSVENLIKSIKTLTIPVSEKPEALHLFFTSLGKEFATKGVPNGLQAEILINLLLVKANKVLTHATEEELSDYEKLKEIFLAEFQPTPRECLSNFKIAQRLPNESHMQFASRLTATFEYYCQVREIKKDFKRLCDLIVADKLYETLDFKAKEYIAVREGKTWFSPTELGRECDLFFSSRGKSLSEINNSKLHNRNNEPQVINQPPEASKGESFRRNKNQNIKPERICFVCGSKGGYFHFAKNSPRRFEKNKNEKEVSNHFIASGISTKSKSIPRNKLEFVDILVDEKKKFSKIQETANFSFACHEDRKPVELEAVISDQLDMERSFRPDCLKLLELNELAGVQDEQINSFSSEVQNKFPFVSAVLENESLDLKHIIDSSLGDQVQHIMKGYEPAKETKVTRSYANLEIELQGTSGNCFDPLSIPDEAEEETSSSHQQGISTIADNGVIDLPGLQAINKTLAPLNGLCKEPKGQIMGKVLLSAVTSIVRFLMQGNRIQLPDSREMWVRRNGANVGGILEFQGCVSVFSKSGNQGTSSPVSGKELLVERWYFNAPYFSFL</sequence>
<dbReference type="AlphaFoldDB" id="A0A4Y2ND50"/>
<organism evidence="2 3">
    <name type="scientific">Araneus ventricosus</name>
    <name type="common">Orbweaver spider</name>
    <name type="synonym">Epeira ventricosa</name>
    <dbReference type="NCBI Taxonomy" id="182803"/>
    <lineage>
        <taxon>Eukaryota</taxon>
        <taxon>Metazoa</taxon>
        <taxon>Ecdysozoa</taxon>
        <taxon>Arthropoda</taxon>
        <taxon>Chelicerata</taxon>
        <taxon>Arachnida</taxon>
        <taxon>Araneae</taxon>
        <taxon>Araneomorphae</taxon>
        <taxon>Entelegynae</taxon>
        <taxon>Araneoidea</taxon>
        <taxon>Araneidae</taxon>
        <taxon>Araneus</taxon>
    </lineage>
</organism>
<gene>
    <name evidence="2" type="ORF">AVEN_30890_1</name>
</gene>
<feature type="region of interest" description="Disordered" evidence="1">
    <location>
        <begin position="296"/>
        <end position="317"/>
    </location>
</feature>